<dbReference type="STRING" id="1229727.Ga0080559_TMP1646"/>
<evidence type="ECO:0000256" key="7">
    <source>
        <dbReference type="ARBA" id="ARBA00023136"/>
    </source>
</evidence>
<keyword evidence="3" id="KW-1003">Cell membrane</keyword>
<evidence type="ECO:0000256" key="4">
    <source>
        <dbReference type="ARBA" id="ARBA00022679"/>
    </source>
</evidence>
<comment type="similarity">
    <text evidence="2">Belongs to the bacterial sugar transferase family.</text>
</comment>
<dbReference type="PANTHER" id="PTHR30576:SF4">
    <property type="entry name" value="UNDECAPRENYL-PHOSPHATE GALACTOSE PHOSPHOTRANSFERASE"/>
    <property type="match status" value="1"/>
</dbReference>
<dbReference type="GO" id="GO:0000271">
    <property type="term" value="P:polysaccharide biosynthetic process"/>
    <property type="evidence" value="ECO:0007669"/>
    <property type="project" value="UniProtKB-KW"/>
</dbReference>
<dbReference type="GO" id="GO:0005886">
    <property type="term" value="C:plasma membrane"/>
    <property type="evidence" value="ECO:0007669"/>
    <property type="project" value="UniProtKB-SubCell"/>
</dbReference>
<keyword evidence="7 9" id="KW-0472">Membrane</keyword>
<proteinExistence type="inferred from homology"/>
<evidence type="ECO:0000256" key="5">
    <source>
        <dbReference type="ARBA" id="ARBA00022692"/>
    </source>
</evidence>
<dbReference type="Pfam" id="PF02397">
    <property type="entry name" value="Bac_transf"/>
    <property type="match status" value="1"/>
</dbReference>
<dbReference type="GO" id="GO:0016780">
    <property type="term" value="F:phosphotransferase activity, for other substituted phosphate groups"/>
    <property type="evidence" value="ECO:0007669"/>
    <property type="project" value="TreeGrafter"/>
</dbReference>
<evidence type="ECO:0000256" key="3">
    <source>
        <dbReference type="ARBA" id="ARBA00022475"/>
    </source>
</evidence>
<sequence length="253" mass="28963">MFLRSAVLRCLSRYFVDARLWEVHLTLHVRQPLPTAEFEKLIDDALSRAPGSAFYRKAAKRVLDVALVVIGALPVCLMTLMLAALVALDGHSPFYLQQRLGRDGRVFRMWKLRSMVVDADARLEAYLASDPEARKEWNRTQKLRRDPRITPIGRIIRKNSLDELPQLWNVLRGDMSLVGPRPMMVEQRDIYPGTAYYALRPGITGLWQTSVRNESSFAERAGFDADYLRKLSFRTDVVLLLKTIRVVMRGTGC</sequence>
<evidence type="ECO:0000256" key="1">
    <source>
        <dbReference type="ARBA" id="ARBA00004236"/>
    </source>
</evidence>
<evidence type="ECO:0000259" key="10">
    <source>
        <dbReference type="Pfam" id="PF02397"/>
    </source>
</evidence>
<dbReference type="AlphaFoldDB" id="A0A1U7D2U2"/>
<evidence type="ECO:0000256" key="6">
    <source>
        <dbReference type="ARBA" id="ARBA00022989"/>
    </source>
</evidence>
<evidence type="ECO:0000313" key="12">
    <source>
        <dbReference type="Proteomes" id="UP000186559"/>
    </source>
</evidence>
<evidence type="ECO:0000256" key="9">
    <source>
        <dbReference type="SAM" id="Phobius"/>
    </source>
</evidence>
<keyword evidence="6 9" id="KW-1133">Transmembrane helix</keyword>
<evidence type="ECO:0000256" key="2">
    <source>
        <dbReference type="ARBA" id="ARBA00006464"/>
    </source>
</evidence>
<evidence type="ECO:0000256" key="8">
    <source>
        <dbReference type="ARBA" id="ARBA00023169"/>
    </source>
</evidence>
<name>A0A1U7D2U2_9RHOB</name>
<dbReference type="KEGG" id="tpro:Ga0080559_TMP1646"/>
<gene>
    <name evidence="11" type="ORF">Ga0080559_TMP1646</name>
</gene>
<comment type="subcellular location">
    <subcellularLocation>
        <location evidence="1">Cell membrane</location>
    </subcellularLocation>
</comment>
<dbReference type="EMBL" id="CP014796">
    <property type="protein sequence ID" value="APX22442.1"/>
    <property type="molecule type" value="Genomic_DNA"/>
</dbReference>
<feature type="transmembrane region" description="Helical" evidence="9">
    <location>
        <begin position="65"/>
        <end position="88"/>
    </location>
</feature>
<dbReference type="Proteomes" id="UP000186559">
    <property type="component" value="Chromosome"/>
</dbReference>
<protein>
    <submittedName>
        <fullName evidence="11">Putative glycosyl transferase involved in lipopolysaccharide synthesis</fullName>
    </submittedName>
</protein>
<accession>A0A1U7D2U2</accession>
<feature type="domain" description="Bacterial sugar transferase" evidence="10">
    <location>
        <begin position="60"/>
        <end position="248"/>
    </location>
</feature>
<dbReference type="PANTHER" id="PTHR30576">
    <property type="entry name" value="COLANIC BIOSYNTHESIS UDP-GLUCOSE LIPID CARRIER TRANSFERASE"/>
    <property type="match status" value="1"/>
</dbReference>
<organism evidence="11 12">
    <name type="scientific">Salipiger profundus</name>
    <dbReference type="NCBI Taxonomy" id="1229727"/>
    <lineage>
        <taxon>Bacteria</taxon>
        <taxon>Pseudomonadati</taxon>
        <taxon>Pseudomonadota</taxon>
        <taxon>Alphaproteobacteria</taxon>
        <taxon>Rhodobacterales</taxon>
        <taxon>Roseobacteraceae</taxon>
        <taxon>Salipiger</taxon>
    </lineage>
</organism>
<dbReference type="InterPro" id="IPR003362">
    <property type="entry name" value="Bact_transf"/>
</dbReference>
<evidence type="ECO:0000313" key="11">
    <source>
        <dbReference type="EMBL" id="APX22442.1"/>
    </source>
</evidence>
<keyword evidence="4 11" id="KW-0808">Transferase</keyword>
<keyword evidence="12" id="KW-1185">Reference proteome</keyword>
<reference evidence="11 12" key="1">
    <citation type="submission" date="2016-03" db="EMBL/GenBank/DDBJ databases">
        <title>Deep-sea bacteria in the southern Pacific.</title>
        <authorList>
            <person name="Tang K."/>
        </authorList>
    </citation>
    <scope>NUCLEOTIDE SEQUENCE [LARGE SCALE GENOMIC DNA]</scope>
    <source>
        <strain evidence="11 12">JLT2016</strain>
    </source>
</reference>
<keyword evidence="5 9" id="KW-0812">Transmembrane</keyword>
<keyword evidence="8" id="KW-0270">Exopolysaccharide synthesis</keyword>